<organism evidence="1 2">
    <name type="scientific">Exocentrus adspersus</name>
    <dbReference type="NCBI Taxonomy" id="1586481"/>
    <lineage>
        <taxon>Eukaryota</taxon>
        <taxon>Metazoa</taxon>
        <taxon>Ecdysozoa</taxon>
        <taxon>Arthropoda</taxon>
        <taxon>Hexapoda</taxon>
        <taxon>Insecta</taxon>
        <taxon>Pterygota</taxon>
        <taxon>Neoptera</taxon>
        <taxon>Endopterygota</taxon>
        <taxon>Coleoptera</taxon>
        <taxon>Polyphaga</taxon>
        <taxon>Cucujiformia</taxon>
        <taxon>Chrysomeloidea</taxon>
        <taxon>Cerambycidae</taxon>
        <taxon>Lamiinae</taxon>
        <taxon>Acanthocinini</taxon>
        <taxon>Exocentrus</taxon>
    </lineage>
</organism>
<reference evidence="1 2" key="1">
    <citation type="journal article" date="2023" name="Insect Mol. Biol.">
        <title>Genome sequencing provides insights into the evolution of gene families encoding plant cell wall-degrading enzymes in longhorned beetles.</title>
        <authorList>
            <person name="Shin N.R."/>
            <person name="Okamura Y."/>
            <person name="Kirsch R."/>
            <person name="Pauchet Y."/>
        </authorList>
    </citation>
    <scope>NUCLEOTIDE SEQUENCE [LARGE SCALE GENOMIC DNA]</scope>
    <source>
        <strain evidence="1">EAD_L_NR</strain>
    </source>
</reference>
<name>A0AAV8WBW9_9CUCU</name>
<comment type="caution">
    <text evidence="1">The sequence shown here is derived from an EMBL/GenBank/DDBJ whole genome shotgun (WGS) entry which is preliminary data.</text>
</comment>
<protein>
    <submittedName>
        <fullName evidence="1">Uncharacterized protein</fullName>
    </submittedName>
</protein>
<proteinExistence type="predicted"/>
<accession>A0AAV8WBW9</accession>
<gene>
    <name evidence="1" type="ORF">NQ315_006857</name>
</gene>
<keyword evidence="2" id="KW-1185">Reference proteome</keyword>
<dbReference type="Proteomes" id="UP001159042">
    <property type="component" value="Unassembled WGS sequence"/>
</dbReference>
<dbReference type="AlphaFoldDB" id="A0AAV8WBW9"/>
<sequence>MQTSKTVQLVEGSIRQLCATIGWRNGLMEANCGYSETSFNYFLNDVNVDGVIINEYCNTSAFAIY</sequence>
<dbReference type="EMBL" id="JANEYG010000003">
    <property type="protein sequence ID" value="KAJ8924076.1"/>
    <property type="molecule type" value="Genomic_DNA"/>
</dbReference>
<evidence type="ECO:0000313" key="1">
    <source>
        <dbReference type="EMBL" id="KAJ8924076.1"/>
    </source>
</evidence>
<evidence type="ECO:0000313" key="2">
    <source>
        <dbReference type="Proteomes" id="UP001159042"/>
    </source>
</evidence>